<feature type="compositionally biased region" description="Low complexity" evidence="1">
    <location>
        <begin position="564"/>
        <end position="574"/>
    </location>
</feature>
<feature type="region of interest" description="Disordered" evidence="1">
    <location>
        <begin position="1"/>
        <end position="22"/>
    </location>
</feature>
<protein>
    <submittedName>
        <fullName evidence="2">Uncharacterized protein</fullName>
    </submittedName>
</protein>
<feature type="compositionally biased region" description="Polar residues" evidence="1">
    <location>
        <begin position="206"/>
        <end position="222"/>
    </location>
</feature>
<feature type="region of interest" description="Disordered" evidence="1">
    <location>
        <begin position="620"/>
        <end position="646"/>
    </location>
</feature>
<dbReference type="OrthoDB" id="2565156at2759"/>
<dbReference type="GeneID" id="43587929"/>
<feature type="compositionally biased region" description="Acidic residues" evidence="1">
    <location>
        <begin position="732"/>
        <end position="742"/>
    </location>
</feature>
<feature type="region of interest" description="Disordered" evidence="1">
    <location>
        <begin position="732"/>
        <end position="777"/>
    </location>
</feature>
<evidence type="ECO:0000313" key="2">
    <source>
        <dbReference type="EMBL" id="WWD21959.1"/>
    </source>
</evidence>
<feature type="region of interest" description="Disordered" evidence="1">
    <location>
        <begin position="176"/>
        <end position="222"/>
    </location>
</feature>
<feature type="compositionally biased region" description="Polar residues" evidence="1">
    <location>
        <begin position="272"/>
        <end position="283"/>
    </location>
</feature>
<proteinExistence type="predicted"/>
<feature type="region of interest" description="Disordered" evidence="1">
    <location>
        <begin position="299"/>
        <end position="319"/>
    </location>
</feature>
<dbReference type="KEGG" id="ksn:43587929"/>
<dbReference type="Proteomes" id="UP000322225">
    <property type="component" value="Chromosome 12"/>
</dbReference>
<feature type="compositionally biased region" description="Polar residues" evidence="1">
    <location>
        <begin position="10"/>
        <end position="22"/>
    </location>
</feature>
<sequence>MPPTPPHDAPSSTVLPTATSQQNTRALLRSLEELRDSLGSRVEQLGVAVERLRGQAGDLERALEGDLGGPSSPGTTIRQQSRLYQSTLNEYQAPQAPRSPTTSSQAPAAILQPSAIGAELSSLSRPVTNDEIHSLLDRASQPTSRSSDPWTVRAQTIENRITRLSETARDLRMRASRSLVEPVGGNNITPSGPPPGTRARWPTPGPSSGANEPTADNENGSGLSRLLTRVREDQDRLEAGIQRLNNAGVGTSRIAPSPYRHDLRANRIPTLGETSTSQTTGSDGNVAHIIRDPPAPAMTRREMSRMSGETSRSRSRGLAPTNTRLLARQPAPVVVKSTTVSPIAPTSFHSETPPPQHTFTAPAATTAVVPDAALSLTVHQVSRNNDRLMDMARELVRGANEASRTNDVPSLATITHNSNANDITRADNLRQDGLTYRGMSVASRMGEGTSPSTSQRPPRRHHLDTLGEDQDAFFSLWPSLRQLFEQIPLSGHAGAIDQTRETPLENRIRSMQSASVAVDSGHDRSNGQLHQRNPDNEFRSFLLDLNGDEGSATRTRTGDYMSAMGGAIQGSSSGSEGGSEGDEHGSTSVVVIDLTVDPPQYISRRLPPRNTTNVDDVVDARHLRDPTSTSTITRSRPRPAEEAERIRAERDAANERIERSRQSLRRIQQLRRDMNLIRTGAPSTNSASPLQVEIGVEEPGLTPTQGISAAGAMDRDGEVDLMRALVIDEGSEDEGADTVFEGEGERMEGTQAAARRTSSGTRPAREQVEPPKETFDCDFHLWPTNGPVTRAGEGRVYGSLSGR</sequence>
<feature type="region of interest" description="Disordered" evidence="1">
    <location>
        <begin position="564"/>
        <end position="585"/>
    </location>
</feature>
<dbReference type="AlphaFoldDB" id="A0A5M6C516"/>
<name>A0A5M6C516_9TREE</name>
<organism evidence="2 3">
    <name type="scientific">Kwoniella shandongensis</name>
    <dbReference type="NCBI Taxonomy" id="1734106"/>
    <lineage>
        <taxon>Eukaryota</taxon>
        <taxon>Fungi</taxon>
        <taxon>Dikarya</taxon>
        <taxon>Basidiomycota</taxon>
        <taxon>Agaricomycotina</taxon>
        <taxon>Tremellomycetes</taxon>
        <taxon>Tremellales</taxon>
        <taxon>Cryptococcaceae</taxon>
        <taxon>Kwoniella</taxon>
    </lineage>
</organism>
<gene>
    <name evidence="2" type="ORF">CI109_106447</name>
</gene>
<keyword evidence="3" id="KW-1185">Reference proteome</keyword>
<feature type="region of interest" description="Disordered" evidence="1">
    <location>
        <begin position="784"/>
        <end position="803"/>
    </location>
</feature>
<reference evidence="2" key="1">
    <citation type="submission" date="2017-08" db="EMBL/GenBank/DDBJ databases">
        <authorList>
            <person name="Cuomo C."/>
            <person name="Billmyre B."/>
            <person name="Heitman J."/>
        </authorList>
    </citation>
    <scope>NUCLEOTIDE SEQUENCE</scope>
    <source>
        <strain evidence="2">CBS 12478</strain>
    </source>
</reference>
<feature type="region of interest" description="Disordered" evidence="1">
    <location>
        <begin position="512"/>
        <end position="534"/>
    </location>
</feature>
<dbReference type="EMBL" id="CP144062">
    <property type="protein sequence ID" value="WWD21959.1"/>
    <property type="molecule type" value="Genomic_DNA"/>
</dbReference>
<feature type="compositionally biased region" description="Basic and acidic residues" evidence="1">
    <location>
        <begin position="763"/>
        <end position="777"/>
    </location>
</feature>
<accession>A0A5M6C516</accession>
<feature type="region of interest" description="Disordered" evidence="1">
    <location>
        <begin position="442"/>
        <end position="463"/>
    </location>
</feature>
<dbReference type="RefSeq" id="XP_031861800.1">
    <property type="nucleotide sequence ID" value="XM_032003802.1"/>
</dbReference>
<evidence type="ECO:0000256" key="1">
    <source>
        <dbReference type="SAM" id="MobiDB-lite"/>
    </source>
</evidence>
<feature type="region of interest" description="Disordered" evidence="1">
    <location>
        <begin position="272"/>
        <end position="291"/>
    </location>
</feature>
<reference evidence="2" key="2">
    <citation type="submission" date="2024-01" db="EMBL/GenBank/DDBJ databases">
        <title>Comparative genomics of Cryptococcus and Kwoniella reveals pathogenesis evolution and contrasting modes of karyotype evolution via chromosome fusion or intercentromeric recombination.</title>
        <authorList>
            <person name="Coelho M.A."/>
            <person name="David-Palma M."/>
            <person name="Shea T."/>
            <person name="Bowers K."/>
            <person name="McGinley-Smith S."/>
            <person name="Mohammad A.W."/>
            <person name="Gnirke A."/>
            <person name="Yurkov A.M."/>
            <person name="Nowrousian M."/>
            <person name="Sun S."/>
            <person name="Cuomo C.A."/>
            <person name="Heitman J."/>
        </authorList>
    </citation>
    <scope>NUCLEOTIDE SEQUENCE</scope>
    <source>
        <strain evidence="2">CBS 12478</strain>
    </source>
</reference>
<evidence type="ECO:0000313" key="3">
    <source>
        <dbReference type="Proteomes" id="UP000322225"/>
    </source>
</evidence>